<accession>A0A060SY45</accession>
<feature type="region of interest" description="Disordered" evidence="1">
    <location>
        <begin position="198"/>
        <end position="225"/>
    </location>
</feature>
<gene>
    <name evidence="2" type="ORF">BN946_scf184881.g6</name>
</gene>
<name>A0A060SY45_PYCCI</name>
<protein>
    <submittedName>
        <fullName evidence="2">Uncharacterized protein</fullName>
    </submittedName>
</protein>
<feature type="region of interest" description="Disordered" evidence="1">
    <location>
        <begin position="19"/>
        <end position="138"/>
    </location>
</feature>
<evidence type="ECO:0000313" key="3">
    <source>
        <dbReference type="Proteomes" id="UP000029665"/>
    </source>
</evidence>
<dbReference type="HOGENOM" id="CLU_809285_0_0_1"/>
<evidence type="ECO:0000256" key="1">
    <source>
        <dbReference type="SAM" id="MobiDB-lite"/>
    </source>
</evidence>
<sequence>MITSFIVIMAKCIFPQAAGSRKARRGSTAQRQLPGPALPNVVADRHATNAPPRVHFEDGLPQSGALAGSSPSTATGSIILRRTTSRSQPRSDLRAPSPFPAPALPPSQNVSIASGSGTSSSLSLFSDPPSSSSSASVARALLSPPKDVLTRNSPIAETVPFLFKDASVSQALAFFRAARSSASEAAAKSRADQLQALRTTPARASRAHTPMTPPRTGASENGSPYRKRVRTLTAKPRKKQGEERNMTVVSTTWYEAEEIGEGLIETPPDLTAEMAPQEGDLFYHWTALDYQLWLWTKAADGNLFWKPVQDGFTRQDGRRLTLTKVMKMPTWVSAEWYGRTGDK</sequence>
<evidence type="ECO:0000313" key="2">
    <source>
        <dbReference type="EMBL" id="CDO77463.1"/>
    </source>
</evidence>
<feature type="compositionally biased region" description="Low complexity" evidence="1">
    <location>
        <begin position="111"/>
        <end position="138"/>
    </location>
</feature>
<keyword evidence="3" id="KW-1185">Reference proteome</keyword>
<dbReference type="EMBL" id="CCBP010000455">
    <property type="protein sequence ID" value="CDO77463.1"/>
    <property type="molecule type" value="Genomic_DNA"/>
</dbReference>
<comment type="caution">
    <text evidence="2">The sequence shown here is derived from an EMBL/GenBank/DDBJ whole genome shotgun (WGS) entry which is preliminary data.</text>
</comment>
<dbReference type="Proteomes" id="UP000029665">
    <property type="component" value="Unassembled WGS sequence"/>
</dbReference>
<dbReference type="AlphaFoldDB" id="A0A060SY45"/>
<organism evidence="2 3">
    <name type="scientific">Pycnoporus cinnabarinus</name>
    <name type="common">Cinnabar-red polypore</name>
    <name type="synonym">Trametes cinnabarina</name>
    <dbReference type="NCBI Taxonomy" id="5643"/>
    <lineage>
        <taxon>Eukaryota</taxon>
        <taxon>Fungi</taxon>
        <taxon>Dikarya</taxon>
        <taxon>Basidiomycota</taxon>
        <taxon>Agaricomycotina</taxon>
        <taxon>Agaricomycetes</taxon>
        <taxon>Polyporales</taxon>
        <taxon>Polyporaceae</taxon>
        <taxon>Trametes</taxon>
    </lineage>
</organism>
<proteinExistence type="predicted"/>
<dbReference type="OMA" id="IVIMAKC"/>
<dbReference type="OrthoDB" id="2758519at2759"/>
<reference evidence="2" key="1">
    <citation type="submission" date="2014-01" db="EMBL/GenBank/DDBJ databases">
        <title>The genome of the white-rot fungus Pycnoporus cinnabarinus: a basidiomycete model with a versatile arsenal for lignocellulosic biomass breakdown.</title>
        <authorList>
            <person name="Levasseur A."/>
            <person name="Lomascolo A."/>
            <person name="Ruiz-Duenas F.J."/>
            <person name="Uzan E."/>
            <person name="Piumi F."/>
            <person name="Kues U."/>
            <person name="Ram A.F.J."/>
            <person name="Murat C."/>
            <person name="Haon M."/>
            <person name="Benoit I."/>
            <person name="Arfi Y."/>
            <person name="Chevret D."/>
            <person name="Drula E."/>
            <person name="Kwon M.J."/>
            <person name="Gouret P."/>
            <person name="Lesage-Meessen L."/>
            <person name="Lombard V."/>
            <person name="Mariette J."/>
            <person name="Noirot C."/>
            <person name="Park J."/>
            <person name="Patyshakuliyeva A."/>
            <person name="Wieneger R.A.B."/>
            <person name="Wosten H.A.B."/>
            <person name="Martin F."/>
            <person name="Coutinho P.M."/>
            <person name="de Vries R."/>
            <person name="Martinez A.T."/>
            <person name="Klopp C."/>
            <person name="Pontarotti P."/>
            <person name="Henrissat B."/>
            <person name="Record E."/>
        </authorList>
    </citation>
    <scope>NUCLEOTIDE SEQUENCE [LARGE SCALE GENOMIC DNA]</scope>
    <source>
        <strain evidence="2">BRFM137</strain>
    </source>
</reference>